<protein>
    <submittedName>
        <fullName evidence="1">Uncharacterized protein</fullName>
    </submittedName>
</protein>
<proteinExistence type="predicted"/>
<dbReference type="RefSeq" id="WP_167149620.1">
    <property type="nucleotide sequence ID" value="NZ_JAAMOX010000001.1"/>
</dbReference>
<dbReference type="EMBL" id="JAAMOX010000001">
    <property type="protein sequence ID" value="NIH53752.1"/>
    <property type="molecule type" value="Genomic_DNA"/>
</dbReference>
<sequence length="112" mass="12472">MAAARKTEEQRELEAQERELLKTVPALQPAETLWGSKKARVLSLAAQANNITVDGKVDERMAIDLSGEIIDFCHEIAIDKAAFITWASELKGEQLFQIPFLILSKYTRAVGD</sequence>
<comment type="caution">
    <text evidence="1">The sequence shown here is derived from an EMBL/GenBank/DDBJ whole genome shotgun (WGS) entry which is preliminary data.</text>
</comment>
<evidence type="ECO:0000313" key="2">
    <source>
        <dbReference type="Proteomes" id="UP000541033"/>
    </source>
</evidence>
<reference evidence="1 2" key="1">
    <citation type="submission" date="2020-02" db="EMBL/GenBank/DDBJ databases">
        <title>Sequencing the genomes of 1000 actinobacteria strains.</title>
        <authorList>
            <person name="Klenk H.-P."/>
        </authorList>
    </citation>
    <scope>NUCLEOTIDE SEQUENCE [LARGE SCALE GENOMIC DNA]</scope>
    <source>
        <strain evidence="1 2">DSM 27960</strain>
    </source>
</reference>
<organism evidence="1 2">
    <name type="scientific">Lysinibacter cavernae</name>
    <dbReference type="NCBI Taxonomy" id="1640652"/>
    <lineage>
        <taxon>Bacteria</taxon>
        <taxon>Bacillati</taxon>
        <taxon>Actinomycetota</taxon>
        <taxon>Actinomycetes</taxon>
        <taxon>Micrococcales</taxon>
        <taxon>Microbacteriaceae</taxon>
        <taxon>Lysinibacter</taxon>
    </lineage>
</organism>
<name>A0A7X5TUN1_9MICO</name>
<dbReference type="AlphaFoldDB" id="A0A7X5TUN1"/>
<keyword evidence="2" id="KW-1185">Reference proteome</keyword>
<gene>
    <name evidence="1" type="ORF">FHX76_001620</name>
</gene>
<evidence type="ECO:0000313" key="1">
    <source>
        <dbReference type="EMBL" id="NIH53752.1"/>
    </source>
</evidence>
<dbReference type="Proteomes" id="UP000541033">
    <property type="component" value="Unassembled WGS sequence"/>
</dbReference>
<accession>A0A7X5TUN1</accession>